<dbReference type="AlphaFoldDB" id="A0A919P4V9"/>
<evidence type="ECO:0000313" key="2">
    <source>
        <dbReference type="Proteomes" id="UP000632740"/>
    </source>
</evidence>
<sequence>MDQRGFSVDPTPNTPFVLPTARLQAWAQLAAHRSVSDLVPAQREHLAA</sequence>
<dbReference type="Proteomes" id="UP000632740">
    <property type="component" value="Unassembled WGS sequence"/>
</dbReference>
<dbReference type="RefSeq" id="WP_203755657.1">
    <property type="nucleotide sequence ID" value="NZ_BONK01000009.1"/>
</dbReference>
<reference evidence="1" key="1">
    <citation type="submission" date="2021-01" db="EMBL/GenBank/DDBJ databases">
        <title>Whole genome shotgun sequence of Cellulomonas chitinilytica NBRC 110799.</title>
        <authorList>
            <person name="Komaki H."/>
            <person name="Tamura T."/>
        </authorList>
    </citation>
    <scope>NUCLEOTIDE SEQUENCE</scope>
    <source>
        <strain evidence="1">NBRC 110799</strain>
    </source>
</reference>
<keyword evidence="2" id="KW-1185">Reference proteome</keyword>
<comment type="caution">
    <text evidence="1">The sequence shown here is derived from an EMBL/GenBank/DDBJ whole genome shotgun (WGS) entry which is preliminary data.</text>
</comment>
<organism evidence="1 2">
    <name type="scientific">Cellulomonas chitinilytica</name>
    <dbReference type="NCBI Taxonomy" id="398759"/>
    <lineage>
        <taxon>Bacteria</taxon>
        <taxon>Bacillati</taxon>
        <taxon>Actinomycetota</taxon>
        <taxon>Actinomycetes</taxon>
        <taxon>Micrococcales</taxon>
        <taxon>Cellulomonadaceae</taxon>
        <taxon>Cellulomonas</taxon>
    </lineage>
</organism>
<proteinExistence type="predicted"/>
<dbReference type="EMBL" id="BONK01000009">
    <property type="protein sequence ID" value="GIG21973.1"/>
    <property type="molecule type" value="Genomic_DNA"/>
</dbReference>
<evidence type="ECO:0000313" key="1">
    <source>
        <dbReference type="EMBL" id="GIG21973.1"/>
    </source>
</evidence>
<protein>
    <submittedName>
        <fullName evidence="1">Uncharacterized protein</fullName>
    </submittedName>
</protein>
<accession>A0A919P4V9</accession>
<name>A0A919P4V9_9CELL</name>
<gene>
    <name evidence="1" type="ORF">Cch01nite_26970</name>
</gene>